<dbReference type="InterPro" id="IPR005084">
    <property type="entry name" value="CBM6"/>
</dbReference>
<dbReference type="PROSITE" id="PS51820">
    <property type="entry name" value="PA14"/>
    <property type="match status" value="1"/>
</dbReference>
<dbReference type="InterPro" id="IPR011042">
    <property type="entry name" value="6-blade_b-propeller_TolB-like"/>
</dbReference>
<feature type="domain" description="CBM6" evidence="1">
    <location>
        <begin position="688"/>
        <end position="816"/>
    </location>
</feature>
<keyword evidence="4" id="KW-1185">Reference proteome</keyword>
<dbReference type="SUPFAM" id="SSF63829">
    <property type="entry name" value="Calcium-dependent phosphotriesterase"/>
    <property type="match status" value="1"/>
</dbReference>
<dbReference type="NCBIfam" id="NF047446">
    <property type="entry name" value="barrel_OmpL47"/>
    <property type="match status" value="1"/>
</dbReference>
<evidence type="ECO:0000259" key="1">
    <source>
        <dbReference type="PROSITE" id="PS51175"/>
    </source>
</evidence>
<dbReference type="InterPro" id="IPR011658">
    <property type="entry name" value="PA14_dom"/>
</dbReference>
<dbReference type="Gene3D" id="3.40.50.12090">
    <property type="match status" value="1"/>
</dbReference>
<evidence type="ECO:0000313" key="4">
    <source>
        <dbReference type="Proteomes" id="UP001160142"/>
    </source>
</evidence>
<name>A0ABT6KJQ6_9MICO</name>
<dbReference type="InterPro" id="IPR008979">
    <property type="entry name" value="Galactose-bd-like_sf"/>
</dbReference>
<dbReference type="EMBL" id="JARXVQ010000001">
    <property type="protein sequence ID" value="MDH6179906.1"/>
    <property type="molecule type" value="Genomic_DNA"/>
</dbReference>
<dbReference type="RefSeq" id="WP_322132282.1">
    <property type="nucleotide sequence ID" value="NZ_CP085036.1"/>
</dbReference>
<dbReference type="Gene3D" id="3.90.182.10">
    <property type="entry name" value="Toxin - Anthrax Protective Antigen,domain 1"/>
    <property type="match status" value="1"/>
</dbReference>
<dbReference type="SUPFAM" id="SSF49785">
    <property type="entry name" value="Galactose-binding domain-like"/>
    <property type="match status" value="1"/>
</dbReference>
<dbReference type="Gene3D" id="2.60.120.560">
    <property type="entry name" value="Exo-inulinase, domain 1"/>
    <property type="match status" value="1"/>
</dbReference>
<sequence length="1485" mass="157175">MPTAIGPSIRRRSRSLTAAKVALTGLAVGALTLTMGVTAVHADLPPQTPGVTLRVYQMPDQVFPELCTLKSGQTPNVDKLMPTIDFTSDADFGASRKFISHTIANLTVPTSGQYTIRMTNDDGARLTLNNQLLLNNDGYQDSTSVEANITLDAGTYPLFVEHFEDDYGQRLLVQWRTPGSSSFVTIPNSALSTDADVVRVVAPGTKFCEGATDTPGDGLRLESVNPDYSLVNLRPEGFQPKVAALDFTDEGDLVVVTTGSVSAGGWVPNPAPGEVFLVEGATEADGPEDVTVTKIATGLKNPMGIDIIGDEIYVSERHQLTKLTDPDDDGQFDVHTKFAEWPDGGNFHEFAFGLIHDDENFYLNLSVAIDNGGATTNPQPAQNRGTSLAVSRTTGEVSYVAGGLRTPNGIAFGPDGERFAMDNQGGWLPASKLVHIEQGKFFNHYMNPAGPFDSNPVSAPALWIPQNEIGNSPSTPILLDQGVYAGQMLFGDVTYGGLQRAYLEKIDDEYQGAVFRHTAGLEVGVNRVIVGPDGALYIGGTGEGGNWGENGKLNYGLQKLDPAGQNAFDIKEMRVIEGGFELEYTEPISEETAANAANAYRVNHWKYVPTPSYGGPKVGEETLSVTDAVVSEDRTTVTLSVEGLKPGYVVHVRSPRPFESESGKELWSTEAWYTLNSLPGYVAPADRGWYEAEEAALTGSAGIATEHSGYSGLGFVAGIQNVGAGVNFTVTVPEAGTYPVNLRYANGPNPFDGSKKISLYVNDQKVGPWNLPRLGDWKTWDTISRDVALNAGTNTISLRYDSGDDGNVNFDVLSIGEPDICTPAAQEDGFQPLFDGTLESFEKWRLAGPGSFARQDDCTLRTFGGLGLLWYTAEEFNSYRLQLDWKLVADHNGGIFVGFPNPGNDPWVAVNQGYEIQIDATDADDRTTGAIYTFQGADLEARDAALNPVGQWNTYDIVVHDNTIKIYLNGALVNDFTSTDPARDLAQGFIGLQNHGSGETVYYRDVSIKKLADPEVTVTTTLDPATPNGDNGWWTTDVSVTATGASNIPGTVQLESKVGTGEYAPHTAPIVVSTDGTTEVAFTATDSEGNESEEIVETIQRDTVAPTVSASLSGRQVVLTASDATSGVASVEYRLSGDAEDEWTEYDFGFLVGAGAETVTYRATDNAGLVSEEQVLEIDAVIPGETVVDRIAGPDRYSVATTISAQSYPEGADVVFITNGQNYPDALSAGPAAAFSGGPLLLVSPTLVPTVVADELERLSPSHIVVVGGPASVSEAVYAQLEGLPGTIERIAGTDRYEASRALASAVFGESGATTAYIATGRNFPDALTGGAVAGANDSPVILVNGTATDLDTATANLLEDLGVTSIKVLGGVNSVSPGLFDDLSQIANTVRLAGADRYQAARAINADAYDTAERVFLTTGLNFPDALAGSAWAASIGAPMYVVPGTCVPQGVLDDIEALGATHITLLGGPVSLSEGVASLTACG</sequence>
<comment type="caution">
    <text evidence="3">The sequence shown here is derived from an EMBL/GenBank/DDBJ whole genome shotgun (WGS) entry which is preliminary data.</text>
</comment>
<proteinExistence type="predicted"/>
<dbReference type="SUPFAM" id="SSF56988">
    <property type="entry name" value="Anthrax protective antigen"/>
    <property type="match status" value="1"/>
</dbReference>
<protein>
    <submittedName>
        <fullName evidence="3">Cell wall-binding protein</fullName>
    </submittedName>
</protein>
<dbReference type="Gene3D" id="2.60.120.260">
    <property type="entry name" value="Galactose-binding domain-like"/>
    <property type="match status" value="1"/>
</dbReference>
<dbReference type="InterPro" id="IPR010496">
    <property type="entry name" value="AL/BT2_dom"/>
</dbReference>
<dbReference type="CDD" id="cd04083">
    <property type="entry name" value="CBM35_Lmo2446-like"/>
    <property type="match status" value="1"/>
</dbReference>
<dbReference type="InterPro" id="IPR058094">
    <property type="entry name" value="Ig-like_OmpL47-like"/>
</dbReference>
<evidence type="ECO:0000259" key="2">
    <source>
        <dbReference type="PROSITE" id="PS51820"/>
    </source>
</evidence>
<gene>
    <name evidence="3" type="ORF">M2152_000088</name>
</gene>
<dbReference type="Pfam" id="PF16990">
    <property type="entry name" value="CBM_35"/>
    <property type="match status" value="1"/>
</dbReference>
<dbReference type="Pfam" id="PF06439">
    <property type="entry name" value="3keto-disac_hyd"/>
    <property type="match status" value="1"/>
</dbReference>
<dbReference type="Pfam" id="PF07691">
    <property type="entry name" value="PA14"/>
    <property type="match status" value="1"/>
</dbReference>
<accession>A0ABT6KJQ6</accession>
<reference evidence="3 4" key="1">
    <citation type="submission" date="2023-04" db="EMBL/GenBank/DDBJ databases">
        <title>Genome Encyclopedia of Bacteria and Archaea VI: Functional Genomics of Type Strains.</title>
        <authorList>
            <person name="Whitman W."/>
        </authorList>
    </citation>
    <scope>NUCLEOTIDE SEQUENCE [LARGE SCALE GENOMIC DNA]</scope>
    <source>
        <strain evidence="3 4">SG_E_30_P1</strain>
    </source>
</reference>
<dbReference type="InterPro" id="IPR037524">
    <property type="entry name" value="PA14/GLEYA"/>
</dbReference>
<dbReference type="SMART" id="SM00758">
    <property type="entry name" value="PA14"/>
    <property type="match status" value="1"/>
</dbReference>
<evidence type="ECO:0000313" key="3">
    <source>
        <dbReference type="EMBL" id="MDH6179906.1"/>
    </source>
</evidence>
<dbReference type="PROSITE" id="PS51175">
    <property type="entry name" value="CBM6"/>
    <property type="match status" value="1"/>
</dbReference>
<dbReference type="InterPro" id="IPR007253">
    <property type="entry name" value="Cell_wall-bd_2"/>
</dbReference>
<dbReference type="Gene3D" id="2.120.10.30">
    <property type="entry name" value="TolB, C-terminal domain"/>
    <property type="match status" value="1"/>
</dbReference>
<dbReference type="Proteomes" id="UP001160142">
    <property type="component" value="Unassembled WGS sequence"/>
</dbReference>
<organism evidence="3 4">
    <name type="scientific">Antiquaquibacter oligotrophicus</name>
    <dbReference type="NCBI Taxonomy" id="2880260"/>
    <lineage>
        <taxon>Bacteria</taxon>
        <taxon>Bacillati</taxon>
        <taxon>Actinomycetota</taxon>
        <taxon>Actinomycetes</taxon>
        <taxon>Micrococcales</taxon>
        <taxon>Microbacteriaceae</taxon>
        <taxon>Antiquaquibacter</taxon>
    </lineage>
</organism>
<dbReference type="PANTHER" id="PTHR33546">
    <property type="entry name" value="LARGE, MULTIFUNCTIONAL SECRETED PROTEIN-RELATED"/>
    <property type="match status" value="1"/>
</dbReference>
<feature type="domain" description="PA14" evidence="2">
    <location>
        <begin position="46"/>
        <end position="190"/>
    </location>
</feature>
<dbReference type="Pfam" id="PF04122">
    <property type="entry name" value="CW_binding_2"/>
    <property type="match status" value="3"/>
</dbReference>
<dbReference type="PANTHER" id="PTHR33546:SF1">
    <property type="entry name" value="LARGE, MULTIFUNCTIONAL SECRETED PROTEIN"/>
    <property type="match status" value="1"/>
</dbReference>